<dbReference type="SUPFAM" id="SSF52540">
    <property type="entry name" value="P-loop containing nucleoside triphosphate hydrolases"/>
    <property type="match status" value="1"/>
</dbReference>
<dbReference type="Proteomes" id="UP001296943">
    <property type="component" value="Unassembled WGS sequence"/>
</dbReference>
<keyword evidence="3 6" id="KW-0436">Ligase</keyword>
<sequence>MKVHSDIEIAQQANLKRIEEIASSIGLKEEEWEPYGKYKAKISLDVLDRLKDKPDGKVVLVTSLNPTPAGEGKSTVTVGLGQALNKIGKKAVVALREPSLGPTMGLKGGASGGGYSQVMPMEDINLHFTGDIHAITTANNALSAFIDNHIFQGNACEIDTRRIVWKRVVDLNDRALRQVIVGLGGVKQGVPREDGFNITVASEIMAIFCLATSMQDLKSRLAKIVVGYKSNGFPITVKDLGVEGALTLLLKEAIKPNLVQTLENTPAIIHGGPFANIAHGCNSVLATKVASKLGDFVVTEAGFGADLGAEKFLNIKARLGEIKPEAVVIVATIRALKMHGGLSKSELKSENGQALREGMDNLAKHVETIEAFGLAYVVAINRFITDTDKEIEVVKKWCKDRGIEVAVANVWEEGGEGGVELGHTLLNVINNKKSEYRPLYSLEDSIESKITTIAKRVYGAEKVDFTPNARAQLEEFHANGWSNLPVCMAKTQYSLSDDPKLLGRPTGFTITVKELCPSIGAGFIVALTGDILTMPGLPAEPAALQMDVSEDGDAIGLF</sequence>
<dbReference type="RefSeq" id="WP_204501158.1">
    <property type="nucleotide sequence ID" value="NZ_JAFBDR010000019.1"/>
</dbReference>
<dbReference type="InterPro" id="IPR027417">
    <property type="entry name" value="P-loop_NTPase"/>
</dbReference>
<dbReference type="InterPro" id="IPR000559">
    <property type="entry name" value="Formate_THF_ligase"/>
</dbReference>
<dbReference type="PROSITE" id="PS00722">
    <property type="entry name" value="FTHFS_2"/>
    <property type="match status" value="1"/>
</dbReference>
<keyword evidence="5 6" id="KW-0067">ATP-binding</keyword>
<dbReference type="EMBL" id="JAFBDR010000019">
    <property type="protein sequence ID" value="MBM7572617.1"/>
    <property type="molecule type" value="Genomic_DNA"/>
</dbReference>
<comment type="similarity">
    <text evidence="6">Belongs to the formate--tetrahydrofolate ligase family.</text>
</comment>
<dbReference type="Pfam" id="PF01268">
    <property type="entry name" value="FTHFS"/>
    <property type="match status" value="1"/>
</dbReference>
<evidence type="ECO:0000313" key="7">
    <source>
        <dbReference type="EMBL" id="MBM7572617.1"/>
    </source>
</evidence>
<dbReference type="PROSITE" id="PS00721">
    <property type="entry name" value="FTHFS_1"/>
    <property type="match status" value="1"/>
</dbReference>
<dbReference type="CDD" id="cd00477">
    <property type="entry name" value="FTHFS"/>
    <property type="match status" value="1"/>
</dbReference>
<evidence type="ECO:0000256" key="1">
    <source>
        <dbReference type="ARBA" id="ARBA00004777"/>
    </source>
</evidence>
<gene>
    <name evidence="6" type="primary">fhs</name>
    <name evidence="7" type="ORF">JOC48_003148</name>
</gene>
<proteinExistence type="inferred from homology"/>
<evidence type="ECO:0000256" key="6">
    <source>
        <dbReference type="HAMAP-Rule" id="MF_01543"/>
    </source>
</evidence>
<protein>
    <recommendedName>
        <fullName evidence="6">Formate--tetrahydrofolate ligase</fullName>
        <ecNumber evidence="6">6.3.4.3</ecNumber>
    </recommendedName>
    <alternativeName>
        <fullName evidence="6">Formyltetrahydrofolate synthetase</fullName>
        <shortName evidence="6">FHS</shortName>
        <shortName evidence="6">FTHFS</shortName>
    </alternativeName>
</protein>
<comment type="catalytic activity">
    <reaction evidence="6">
        <text>(6S)-5,6,7,8-tetrahydrofolate + formate + ATP = (6R)-10-formyltetrahydrofolate + ADP + phosphate</text>
        <dbReference type="Rhea" id="RHEA:20221"/>
        <dbReference type="ChEBI" id="CHEBI:15740"/>
        <dbReference type="ChEBI" id="CHEBI:30616"/>
        <dbReference type="ChEBI" id="CHEBI:43474"/>
        <dbReference type="ChEBI" id="CHEBI:57453"/>
        <dbReference type="ChEBI" id="CHEBI:195366"/>
        <dbReference type="ChEBI" id="CHEBI:456216"/>
        <dbReference type="EC" id="6.3.4.3"/>
    </reaction>
</comment>
<dbReference type="NCBIfam" id="NF010030">
    <property type="entry name" value="PRK13505.1"/>
    <property type="match status" value="1"/>
</dbReference>
<keyword evidence="2 6" id="KW-0554">One-carbon metabolism</keyword>
<dbReference type="GO" id="GO:0004329">
    <property type="term" value="F:formate-tetrahydrofolate ligase activity"/>
    <property type="evidence" value="ECO:0007669"/>
    <property type="project" value="UniProtKB-EC"/>
</dbReference>
<keyword evidence="4 6" id="KW-0547">Nucleotide-binding</keyword>
<accession>A0ABS2N3A1</accession>
<dbReference type="Gene3D" id="3.10.410.10">
    <property type="entry name" value="Formyltetrahydrofolate synthetase, domain 3"/>
    <property type="match status" value="1"/>
</dbReference>
<organism evidence="7 8">
    <name type="scientific">Aquibacillus albus</name>
    <dbReference type="NCBI Taxonomy" id="1168171"/>
    <lineage>
        <taxon>Bacteria</taxon>
        <taxon>Bacillati</taxon>
        <taxon>Bacillota</taxon>
        <taxon>Bacilli</taxon>
        <taxon>Bacillales</taxon>
        <taxon>Bacillaceae</taxon>
        <taxon>Aquibacillus</taxon>
    </lineage>
</organism>
<dbReference type="Gene3D" id="3.30.1510.10">
    <property type="entry name" value="Domain 2, N(10)-formyltetrahydrofolate synthetase"/>
    <property type="match status" value="1"/>
</dbReference>
<dbReference type="Gene3D" id="3.40.50.300">
    <property type="entry name" value="P-loop containing nucleotide triphosphate hydrolases"/>
    <property type="match status" value="1"/>
</dbReference>
<name>A0ABS2N3A1_9BACI</name>
<evidence type="ECO:0000256" key="4">
    <source>
        <dbReference type="ARBA" id="ARBA00022741"/>
    </source>
</evidence>
<comment type="pathway">
    <text evidence="1 6">One-carbon metabolism; tetrahydrofolate interconversion.</text>
</comment>
<feature type="binding site" evidence="6">
    <location>
        <begin position="67"/>
        <end position="74"/>
    </location>
    <ligand>
        <name>ATP</name>
        <dbReference type="ChEBI" id="CHEBI:30616"/>
    </ligand>
</feature>
<reference evidence="7 8" key="1">
    <citation type="submission" date="2021-01" db="EMBL/GenBank/DDBJ databases">
        <title>Genomic Encyclopedia of Type Strains, Phase IV (KMG-IV): sequencing the most valuable type-strain genomes for metagenomic binning, comparative biology and taxonomic classification.</title>
        <authorList>
            <person name="Goeker M."/>
        </authorList>
    </citation>
    <scope>NUCLEOTIDE SEQUENCE [LARGE SCALE GENOMIC DNA]</scope>
    <source>
        <strain evidence="7 8">DSM 23711</strain>
    </source>
</reference>
<evidence type="ECO:0000256" key="3">
    <source>
        <dbReference type="ARBA" id="ARBA00022598"/>
    </source>
</evidence>
<evidence type="ECO:0000313" key="8">
    <source>
        <dbReference type="Proteomes" id="UP001296943"/>
    </source>
</evidence>
<dbReference type="EC" id="6.3.4.3" evidence="6"/>
<keyword evidence="8" id="KW-1185">Reference proteome</keyword>
<comment type="caution">
    <text evidence="7">The sequence shown here is derived from an EMBL/GenBank/DDBJ whole genome shotgun (WGS) entry which is preliminary data.</text>
</comment>
<evidence type="ECO:0000256" key="2">
    <source>
        <dbReference type="ARBA" id="ARBA00022563"/>
    </source>
</evidence>
<dbReference type="HAMAP" id="MF_01543">
    <property type="entry name" value="FTHFS"/>
    <property type="match status" value="1"/>
</dbReference>
<dbReference type="InterPro" id="IPR020628">
    <property type="entry name" value="Formate_THF_ligase_CS"/>
</dbReference>
<evidence type="ECO:0000256" key="5">
    <source>
        <dbReference type="ARBA" id="ARBA00022840"/>
    </source>
</evidence>